<comment type="catalytic activity">
    <reaction evidence="9">
        <text>malonyl-[ACP] + acetyl-CoA + H(+) = 3-oxobutanoyl-[ACP] + CO2 + CoA</text>
        <dbReference type="Rhea" id="RHEA:12080"/>
        <dbReference type="Rhea" id="RHEA-COMP:9623"/>
        <dbReference type="Rhea" id="RHEA-COMP:9625"/>
        <dbReference type="ChEBI" id="CHEBI:15378"/>
        <dbReference type="ChEBI" id="CHEBI:16526"/>
        <dbReference type="ChEBI" id="CHEBI:57287"/>
        <dbReference type="ChEBI" id="CHEBI:57288"/>
        <dbReference type="ChEBI" id="CHEBI:78449"/>
        <dbReference type="ChEBI" id="CHEBI:78450"/>
        <dbReference type="EC" id="2.3.1.180"/>
    </reaction>
</comment>
<dbReference type="HAMAP" id="MF_01815">
    <property type="entry name" value="FabH"/>
    <property type="match status" value="1"/>
</dbReference>
<comment type="similarity">
    <text evidence="1 9">Belongs to the thiolase-like superfamily. FabH family.</text>
</comment>
<evidence type="ECO:0000256" key="2">
    <source>
        <dbReference type="ARBA" id="ARBA00022490"/>
    </source>
</evidence>
<feature type="domain" description="Beta-ketoacyl-[acyl-carrier-protein] synthase III N-terminal" evidence="11">
    <location>
        <begin position="117"/>
        <end position="194"/>
    </location>
</feature>
<dbReference type="Gene3D" id="3.40.47.10">
    <property type="match status" value="2"/>
</dbReference>
<keyword evidence="7 9" id="KW-0275">Fatty acid biosynthesis</keyword>
<evidence type="ECO:0000256" key="6">
    <source>
        <dbReference type="ARBA" id="ARBA00023098"/>
    </source>
</evidence>
<feature type="active site" evidence="9">
    <location>
        <position position="258"/>
    </location>
</feature>
<organism evidence="12 13">
    <name type="scientific">Streptomyces chisholmiae</name>
    <dbReference type="NCBI Taxonomy" id="3075540"/>
    <lineage>
        <taxon>Bacteria</taxon>
        <taxon>Bacillati</taxon>
        <taxon>Actinomycetota</taxon>
        <taxon>Actinomycetes</taxon>
        <taxon>Kitasatosporales</taxon>
        <taxon>Streptomycetaceae</taxon>
        <taxon>Streptomyces</taxon>
    </lineage>
</organism>
<dbReference type="Pfam" id="PF08541">
    <property type="entry name" value="ACP_syn_III_C"/>
    <property type="match status" value="1"/>
</dbReference>
<evidence type="ECO:0000256" key="7">
    <source>
        <dbReference type="ARBA" id="ARBA00023160"/>
    </source>
</evidence>
<dbReference type="NCBIfam" id="NF006829">
    <property type="entry name" value="PRK09352.1"/>
    <property type="match status" value="1"/>
</dbReference>
<dbReference type="InterPro" id="IPR013751">
    <property type="entry name" value="ACP_syn_III_N"/>
</dbReference>
<feature type="region of interest" description="ACP-binding" evidence="9">
    <location>
        <begin position="259"/>
        <end position="263"/>
    </location>
</feature>
<comment type="subunit">
    <text evidence="9">Homodimer.</text>
</comment>
<keyword evidence="13" id="KW-1185">Reference proteome</keyword>
<keyword evidence="9" id="KW-0511">Multifunctional enzyme</keyword>
<evidence type="ECO:0000259" key="10">
    <source>
        <dbReference type="Pfam" id="PF08541"/>
    </source>
</evidence>
<dbReference type="Pfam" id="PF08545">
    <property type="entry name" value="ACP_syn_III"/>
    <property type="match status" value="1"/>
</dbReference>
<dbReference type="NCBIfam" id="TIGR00747">
    <property type="entry name" value="fabH"/>
    <property type="match status" value="1"/>
</dbReference>
<evidence type="ECO:0000256" key="3">
    <source>
        <dbReference type="ARBA" id="ARBA00022516"/>
    </source>
</evidence>
<dbReference type="Proteomes" id="UP001183410">
    <property type="component" value="Unassembled WGS sequence"/>
</dbReference>
<feature type="active site" evidence="9">
    <location>
        <position position="123"/>
    </location>
</feature>
<comment type="pathway">
    <text evidence="9">Lipid metabolism; fatty acid biosynthesis.</text>
</comment>
<evidence type="ECO:0000259" key="11">
    <source>
        <dbReference type="Pfam" id="PF08545"/>
    </source>
</evidence>
<dbReference type="InterPro" id="IPR016039">
    <property type="entry name" value="Thiolase-like"/>
</dbReference>
<accession>A0ABU2K0N9</accession>
<feature type="active site" evidence="9">
    <location>
        <position position="289"/>
    </location>
</feature>
<evidence type="ECO:0000256" key="9">
    <source>
        <dbReference type="HAMAP-Rule" id="MF_01815"/>
    </source>
</evidence>
<dbReference type="EC" id="2.3.1.180" evidence="9"/>
<comment type="caution">
    <text evidence="12">The sequence shown here is derived from an EMBL/GenBank/DDBJ whole genome shotgun (WGS) entry which is preliminary data.</text>
</comment>
<keyword evidence="8 9" id="KW-0012">Acyltransferase</keyword>
<comment type="function">
    <text evidence="9">Catalyzes the condensation reaction of fatty acid synthesis by the addition to an acyl acceptor of two carbons from malonyl-ACP. Catalyzes the first condensation reaction which initiates fatty acid synthesis and may therefore play a role in governing the total rate of fatty acid production. Possesses both acetoacetyl-ACP synthase and acetyl transacylase activities. Its substrate specificity determines the biosynthesis of branched-chain and/or straight-chain of fatty acids.</text>
</comment>
<sequence length="333" mass="34892">MTARIRLPEHPTGARIHGVGGYRPTRIVHNDEICARIDSDDAWIRRRSGIVSRHFAGPDETVITMAVEAARKALAQAGTPPHDIDLVLLASMSFLEQAPAAAPRIAHQLGAHTAAGLDIAAACSGFNHALALADSLIRTGNAQHILVIGSEKMSDIIDPEDRGTAFLFGDGAGAVVVGPADQPGIGPVVWGSDGAHHHMIAHDRSWLDTRDTPGPWPTLRMAGPEVFRWANHTIPEISRQAVTRAGLTINDLAAFIPHQANARIIDTAAKALNLAPHTAIAKDITTTGNTSAASIPLALDTLLAQATLPTGAPALLIGFGAGLTHAAQVITLP</sequence>
<keyword evidence="2 9" id="KW-0963">Cytoplasm</keyword>
<feature type="domain" description="Beta-ketoacyl-[acyl-carrier-protein] synthase III C-terminal" evidence="10">
    <location>
        <begin position="244"/>
        <end position="331"/>
    </location>
</feature>
<evidence type="ECO:0000256" key="4">
    <source>
        <dbReference type="ARBA" id="ARBA00022679"/>
    </source>
</evidence>
<evidence type="ECO:0000256" key="5">
    <source>
        <dbReference type="ARBA" id="ARBA00022832"/>
    </source>
</evidence>
<dbReference type="GO" id="GO:0033818">
    <property type="term" value="F:beta-ketoacyl-acyl-carrier-protein synthase III activity"/>
    <property type="evidence" value="ECO:0007669"/>
    <property type="project" value="UniProtKB-EC"/>
</dbReference>
<protein>
    <recommendedName>
        <fullName evidence="9">Beta-ketoacyl-[acyl-carrier-protein] synthase III</fullName>
        <shortName evidence="9">Beta-ketoacyl-ACP synthase III</shortName>
        <shortName evidence="9">KAS III</shortName>
        <ecNumber evidence="9">2.3.1.180</ecNumber>
    </recommendedName>
    <alternativeName>
        <fullName evidence="9">3-oxoacyl-[acyl-carrier-protein] synthase 3</fullName>
    </alternativeName>
    <alternativeName>
        <fullName evidence="9">3-oxoacyl-[acyl-carrier-protein] synthase III</fullName>
    </alternativeName>
</protein>
<comment type="subcellular location">
    <subcellularLocation>
        <location evidence="9">Cytoplasm</location>
    </subcellularLocation>
</comment>
<dbReference type="SUPFAM" id="SSF53901">
    <property type="entry name" value="Thiolase-like"/>
    <property type="match status" value="1"/>
</dbReference>
<evidence type="ECO:0000313" key="13">
    <source>
        <dbReference type="Proteomes" id="UP001183410"/>
    </source>
</evidence>
<keyword evidence="5 9" id="KW-0276">Fatty acid metabolism</keyword>
<evidence type="ECO:0000313" key="12">
    <source>
        <dbReference type="EMBL" id="MDT0270825.1"/>
    </source>
</evidence>
<dbReference type="RefSeq" id="WP_311670889.1">
    <property type="nucleotide sequence ID" value="NZ_JAVREO010000038.1"/>
</dbReference>
<evidence type="ECO:0000256" key="1">
    <source>
        <dbReference type="ARBA" id="ARBA00008642"/>
    </source>
</evidence>
<keyword evidence="3 9" id="KW-0444">Lipid biosynthesis</keyword>
<dbReference type="CDD" id="cd00830">
    <property type="entry name" value="KAS_III"/>
    <property type="match status" value="1"/>
</dbReference>
<proteinExistence type="inferred from homology"/>
<name>A0ABU2K0N9_9ACTN</name>
<gene>
    <name evidence="9" type="primary">fabH</name>
    <name evidence="12" type="ORF">RM844_31605</name>
</gene>
<comment type="domain">
    <text evidence="9">The last Arg residue of the ACP-binding site is essential for the weak association between ACP/AcpP and FabH.</text>
</comment>
<dbReference type="InterPro" id="IPR004655">
    <property type="entry name" value="FabH"/>
</dbReference>
<keyword evidence="4 9" id="KW-0808">Transferase</keyword>
<keyword evidence="6 9" id="KW-0443">Lipid metabolism</keyword>
<dbReference type="EMBL" id="JAVREO010000038">
    <property type="protein sequence ID" value="MDT0270825.1"/>
    <property type="molecule type" value="Genomic_DNA"/>
</dbReference>
<dbReference type="PANTHER" id="PTHR34069:SF2">
    <property type="entry name" value="BETA-KETOACYL-[ACYL-CARRIER-PROTEIN] SYNTHASE III"/>
    <property type="match status" value="1"/>
</dbReference>
<evidence type="ECO:0000256" key="8">
    <source>
        <dbReference type="ARBA" id="ARBA00023315"/>
    </source>
</evidence>
<dbReference type="PANTHER" id="PTHR34069">
    <property type="entry name" value="3-OXOACYL-[ACYL-CARRIER-PROTEIN] SYNTHASE 3"/>
    <property type="match status" value="1"/>
</dbReference>
<reference evidence="13" key="1">
    <citation type="submission" date="2023-07" db="EMBL/GenBank/DDBJ databases">
        <title>30 novel species of actinomycetes from the DSMZ collection.</title>
        <authorList>
            <person name="Nouioui I."/>
        </authorList>
    </citation>
    <scope>NUCLEOTIDE SEQUENCE [LARGE SCALE GENOMIC DNA]</scope>
    <source>
        <strain evidence="13">DSM 44915</strain>
    </source>
</reference>
<dbReference type="InterPro" id="IPR013747">
    <property type="entry name" value="ACP_syn_III_C"/>
</dbReference>